<dbReference type="AlphaFoldDB" id="A0A0R2A300"/>
<reference evidence="6 7" key="1">
    <citation type="journal article" date="2015" name="Genome Announc.">
        <title>Expanding the biotechnology potential of lactobacilli through comparative genomics of 213 strains and associated genera.</title>
        <authorList>
            <person name="Sun Z."/>
            <person name="Harris H.M."/>
            <person name="McCann A."/>
            <person name="Guo C."/>
            <person name="Argimon S."/>
            <person name="Zhang W."/>
            <person name="Yang X."/>
            <person name="Jeffery I.B."/>
            <person name="Cooney J.C."/>
            <person name="Kagawa T.F."/>
            <person name="Liu W."/>
            <person name="Song Y."/>
            <person name="Salvetti E."/>
            <person name="Wrobel A."/>
            <person name="Rasinkangas P."/>
            <person name="Parkhill J."/>
            <person name="Rea M.C."/>
            <person name="O'Sullivan O."/>
            <person name="Ritari J."/>
            <person name="Douillard F.P."/>
            <person name="Paul Ross R."/>
            <person name="Yang R."/>
            <person name="Briner A.E."/>
            <person name="Felis G.E."/>
            <person name="de Vos W.M."/>
            <person name="Barrangou R."/>
            <person name="Klaenhammer T.R."/>
            <person name="Caufield P.W."/>
            <person name="Cui Y."/>
            <person name="Zhang H."/>
            <person name="O'Toole P.W."/>
        </authorList>
    </citation>
    <scope>NUCLEOTIDE SEQUENCE [LARGE SCALE GENOMIC DNA]</scope>
    <source>
        <strain evidence="6 7">DSM 20634</strain>
    </source>
</reference>
<feature type="transmembrane region" description="Helical" evidence="5">
    <location>
        <begin position="116"/>
        <end position="138"/>
    </location>
</feature>
<evidence type="ECO:0000256" key="2">
    <source>
        <dbReference type="ARBA" id="ARBA00022692"/>
    </source>
</evidence>
<evidence type="ECO:0000313" key="7">
    <source>
        <dbReference type="Proteomes" id="UP000051733"/>
    </source>
</evidence>
<dbReference type="InterPro" id="IPR003825">
    <property type="entry name" value="Colicin-V_CvpA"/>
</dbReference>
<dbReference type="Proteomes" id="UP000051733">
    <property type="component" value="Unassembled WGS sequence"/>
</dbReference>
<dbReference type="PANTHER" id="PTHR37306">
    <property type="entry name" value="COLICIN V PRODUCTION PROTEIN"/>
    <property type="match status" value="1"/>
</dbReference>
<keyword evidence="2 5" id="KW-0812">Transmembrane</keyword>
<feature type="transmembrane region" description="Helical" evidence="5">
    <location>
        <begin position="73"/>
        <end position="96"/>
    </location>
</feature>
<evidence type="ECO:0008006" key="8">
    <source>
        <dbReference type="Google" id="ProtNLM"/>
    </source>
</evidence>
<feature type="transmembrane region" description="Helical" evidence="5">
    <location>
        <begin position="28"/>
        <end position="52"/>
    </location>
</feature>
<comment type="subcellular location">
    <subcellularLocation>
        <location evidence="1">Membrane</location>
        <topology evidence="1">Multi-pass membrane protein</topology>
    </subcellularLocation>
</comment>
<accession>A0A0R2A300</accession>
<proteinExistence type="predicted"/>
<dbReference type="RefSeq" id="WP_057779107.1">
    <property type="nucleotide sequence ID" value="NZ_AYYY01000027.1"/>
</dbReference>
<dbReference type="Pfam" id="PF02674">
    <property type="entry name" value="Colicin_V"/>
    <property type="match status" value="1"/>
</dbReference>
<name>A0A0R2A300_9LACO</name>
<organism evidence="6 7">
    <name type="scientific">Paucilactobacillus vaccinostercus DSM 20634</name>
    <dbReference type="NCBI Taxonomy" id="1423813"/>
    <lineage>
        <taxon>Bacteria</taxon>
        <taxon>Bacillati</taxon>
        <taxon>Bacillota</taxon>
        <taxon>Bacilli</taxon>
        <taxon>Lactobacillales</taxon>
        <taxon>Lactobacillaceae</taxon>
        <taxon>Paucilactobacillus</taxon>
    </lineage>
</organism>
<keyword evidence="7" id="KW-1185">Reference proteome</keyword>
<evidence type="ECO:0000256" key="4">
    <source>
        <dbReference type="ARBA" id="ARBA00023136"/>
    </source>
</evidence>
<evidence type="ECO:0000256" key="3">
    <source>
        <dbReference type="ARBA" id="ARBA00022989"/>
    </source>
</evidence>
<keyword evidence="4 5" id="KW-0472">Membrane</keyword>
<dbReference type="STRING" id="1423813.FC26_GL001780"/>
<protein>
    <recommendedName>
        <fullName evidence="8">Membrane ancor connecting MutS2 with cell-division Z-ring</fullName>
    </recommendedName>
</protein>
<evidence type="ECO:0000313" key="6">
    <source>
        <dbReference type="EMBL" id="KRM61344.1"/>
    </source>
</evidence>
<dbReference type="PANTHER" id="PTHR37306:SF1">
    <property type="entry name" value="COLICIN V PRODUCTION PROTEIN"/>
    <property type="match status" value="1"/>
</dbReference>
<dbReference type="EMBL" id="AYYY01000027">
    <property type="protein sequence ID" value="KRM61344.1"/>
    <property type="molecule type" value="Genomic_DNA"/>
</dbReference>
<sequence>MILTIIILCLLVWGFFHGKRQGLLRMLLNIVSYVIAIVVAKAGATTIGNWLAGFFPILTSQTANSSQLSNGNAFFYNGIAFMIIFGIVIGLCHWGSRRLNLLTKLPVIHQANAVAGGIISLGLVYVTVFAILVVFQVFPNDGWQNQLSSSVVAQWMIHNTPVISQQFITWLSNR</sequence>
<evidence type="ECO:0000256" key="5">
    <source>
        <dbReference type="SAM" id="Phobius"/>
    </source>
</evidence>
<dbReference type="GO" id="GO:0009403">
    <property type="term" value="P:toxin biosynthetic process"/>
    <property type="evidence" value="ECO:0007669"/>
    <property type="project" value="InterPro"/>
</dbReference>
<evidence type="ECO:0000256" key="1">
    <source>
        <dbReference type="ARBA" id="ARBA00004141"/>
    </source>
</evidence>
<keyword evidence="3 5" id="KW-1133">Transmembrane helix</keyword>
<gene>
    <name evidence="6" type="ORF">FC26_GL001780</name>
</gene>
<comment type="caution">
    <text evidence="6">The sequence shown here is derived from an EMBL/GenBank/DDBJ whole genome shotgun (WGS) entry which is preliminary data.</text>
</comment>
<dbReference type="OrthoDB" id="2143375at2"/>
<dbReference type="GO" id="GO:0016020">
    <property type="term" value="C:membrane"/>
    <property type="evidence" value="ECO:0007669"/>
    <property type="project" value="UniProtKB-SubCell"/>
</dbReference>
<dbReference type="PATRIC" id="fig|1423813.3.peg.1808"/>